<reference evidence="1" key="1">
    <citation type="submission" date="2021-02" db="EMBL/GenBank/DDBJ databases">
        <title>Skermanella TT6 skin isolate.</title>
        <authorList>
            <person name="Lee K."/>
            <person name="Ganzorig M."/>
        </authorList>
    </citation>
    <scope>NUCLEOTIDE SEQUENCE</scope>
    <source>
        <strain evidence="1">TT6</strain>
    </source>
</reference>
<evidence type="ECO:0008006" key="3">
    <source>
        <dbReference type="Google" id="ProtNLM"/>
    </source>
</evidence>
<gene>
    <name evidence="1" type="ORF">IGS68_31010</name>
</gene>
<name>A0ABX7BEQ7_9PROT</name>
<proteinExistence type="predicted"/>
<accession>A0ABX7BEQ7</accession>
<dbReference type="Proteomes" id="UP000595197">
    <property type="component" value="Plasmid pTT6-1"/>
</dbReference>
<evidence type="ECO:0000313" key="1">
    <source>
        <dbReference type="EMBL" id="QQP92871.1"/>
    </source>
</evidence>
<organism evidence="1 2">
    <name type="scientific">Skermanella cutis</name>
    <dbReference type="NCBI Taxonomy" id="2775420"/>
    <lineage>
        <taxon>Bacteria</taxon>
        <taxon>Pseudomonadati</taxon>
        <taxon>Pseudomonadota</taxon>
        <taxon>Alphaproteobacteria</taxon>
        <taxon>Rhodospirillales</taxon>
        <taxon>Azospirillaceae</taxon>
        <taxon>Skermanella</taxon>
    </lineage>
</organism>
<dbReference type="RefSeq" id="WP_201082116.1">
    <property type="nucleotide sequence ID" value="NZ_CP067421.1"/>
</dbReference>
<dbReference type="EMBL" id="CP067421">
    <property type="protein sequence ID" value="QQP92871.1"/>
    <property type="molecule type" value="Genomic_DNA"/>
</dbReference>
<evidence type="ECO:0000313" key="2">
    <source>
        <dbReference type="Proteomes" id="UP000595197"/>
    </source>
</evidence>
<sequence length="71" mass="8029">MSRRSRTGPEGALSRYESFIGDTLRSPTRSARKVEARIAVIVLNRMLDLGRSLPPRRATMLKASTLPWRCD</sequence>
<protein>
    <recommendedName>
        <fullName evidence="3">Transposase</fullName>
    </recommendedName>
</protein>
<keyword evidence="2" id="KW-1185">Reference proteome</keyword>
<geneLocation type="plasmid" evidence="1 2">
    <name>pTT6-1</name>
</geneLocation>
<keyword evidence="1" id="KW-0614">Plasmid</keyword>